<dbReference type="Pfam" id="PF08036">
    <property type="entry name" value="Antimicrobial_6"/>
    <property type="match status" value="1"/>
</dbReference>
<dbReference type="Proteomes" id="UP001432027">
    <property type="component" value="Unassembled WGS sequence"/>
</dbReference>
<keyword evidence="1" id="KW-0732">Signal</keyword>
<feature type="chain" id="PRO_5043394566" evidence="1">
    <location>
        <begin position="25"/>
        <end position="72"/>
    </location>
</feature>
<dbReference type="InterPro" id="IPR038203">
    <property type="entry name" value="Diapausin_sf"/>
</dbReference>
<evidence type="ECO:0000313" key="2">
    <source>
        <dbReference type="EMBL" id="GMS81513.1"/>
    </source>
</evidence>
<dbReference type="AlphaFoldDB" id="A0AAV5SEM3"/>
<protein>
    <submittedName>
        <fullName evidence="2">Uncharacterized protein</fullName>
    </submittedName>
</protein>
<proteinExistence type="predicted"/>
<feature type="non-terminal residue" evidence="2">
    <location>
        <position position="1"/>
    </location>
</feature>
<dbReference type="Gene3D" id="3.30.30.120">
    <property type="entry name" value="Diapause-specific peptide"/>
    <property type="match status" value="1"/>
</dbReference>
<organism evidence="2 3">
    <name type="scientific">Pristionchus entomophagus</name>
    <dbReference type="NCBI Taxonomy" id="358040"/>
    <lineage>
        <taxon>Eukaryota</taxon>
        <taxon>Metazoa</taxon>
        <taxon>Ecdysozoa</taxon>
        <taxon>Nematoda</taxon>
        <taxon>Chromadorea</taxon>
        <taxon>Rhabditida</taxon>
        <taxon>Rhabditina</taxon>
        <taxon>Diplogasteromorpha</taxon>
        <taxon>Diplogasteroidea</taxon>
        <taxon>Neodiplogasteridae</taxon>
        <taxon>Pristionchus</taxon>
    </lineage>
</organism>
<keyword evidence="3" id="KW-1185">Reference proteome</keyword>
<accession>A0AAV5SEM3</accession>
<name>A0AAV5SEM3_9BILA</name>
<dbReference type="EMBL" id="BTSX01000001">
    <property type="protein sequence ID" value="GMS81513.1"/>
    <property type="molecule type" value="Genomic_DNA"/>
</dbReference>
<gene>
    <name evidence="2" type="ORF">PENTCL1PPCAC_3688</name>
</gene>
<evidence type="ECO:0000256" key="1">
    <source>
        <dbReference type="SAM" id="SignalP"/>
    </source>
</evidence>
<feature type="signal peptide" evidence="1">
    <location>
        <begin position="1"/>
        <end position="24"/>
    </location>
</feature>
<comment type="caution">
    <text evidence="2">The sequence shown here is derived from an EMBL/GenBank/DDBJ whole genome shotgun (WGS) entry which is preliminary data.</text>
</comment>
<reference evidence="2" key="1">
    <citation type="submission" date="2023-10" db="EMBL/GenBank/DDBJ databases">
        <title>Genome assembly of Pristionchus species.</title>
        <authorList>
            <person name="Yoshida K."/>
            <person name="Sommer R.J."/>
        </authorList>
    </citation>
    <scope>NUCLEOTIDE SEQUENCE</scope>
    <source>
        <strain evidence="2">RS0144</strain>
    </source>
</reference>
<sequence length="72" mass="7912">LCEMSAKFLFVLLLFLFATAQVEAASTFVPFCNNLCPIVVTNSARNDCCRRYGYPNGMAFGVCLNGRAFCNS</sequence>
<evidence type="ECO:0000313" key="3">
    <source>
        <dbReference type="Proteomes" id="UP001432027"/>
    </source>
</evidence>